<sequence>MQKTFEKQVNQTSNITVLEESPEWKKTKIDRMNKYQIIRNNFITLLIFNFIDLSGFSFACLFYQWFKIEYYSQFMWVNFLYIKYKGQITFVHENYDEVYKNFCSNYYKIDYTDCTKSFKVLKNIGIAAFSFVVIGLILHILEIIRLIYILRGKRNRICLKAYFLHPLILVSLSLPILLYLFIIMFLATNQQNGQFSFGPSFYVASAFFVFYIVVLIYYKQQKKRLEVHETMDKLIIELNKNIDQTQNSDVISSKKIQTMYENTNSVNITDMEKPEKEGSATFVL</sequence>
<dbReference type="RefSeq" id="XP_001021559.2">
    <property type="nucleotide sequence ID" value="XM_001021559.2"/>
</dbReference>
<organism evidence="2 3">
    <name type="scientific">Tetrahymena thermophila (strain SB210)</name>
    <dbReference type="NCBI Taxonomy" id="312017"/>
    <lineage>
        <taxon>Eukaryota</taxon>
        <taxon>Sar</taxon>
        <taxon>Alveolata</taxon>
        <taxon>Ciliophora</taxon>
        <taxon>Intramacronucleata</taxon>
        <taxon>Oligohymenophorea</taxon>
        <taxon>Hymenostomatida</taxon>
        <taxon>Tetrahymenina</taxon>
        <taxon>Tetrahymenidae</taxon>
        <taxon>Tetrahymena</taxon>
    </lineage>
</organism>
<evidence type="ECO:0000313" key="3">
    <source>
        <dbReference type="Proteomes" id="UP000009168"/>
    </source>
</evidence>
<proteinExistence type="predicted"/>
<dbReference type="EMBL" id="GG662603">
    <property type="protein sequence ID" value="EAS01314.2"/>
    <property type="molecule type" value="Genomic_DNA"/>
</dbReference>
<name>I7ML75_TETTS</name>
<dbReference type="Proteomes" id="UP000009168">
    <property type="component" value="Unassembled WGS sequence"/>
</dbReference>
<protein>
    <submittedName>
        <fullName evidence="2">Transmembrane protein, putative</fullName>
    </submittedName>
</protein>
<dbReference type="Gene3D" id="1.20.140.150">
    <property type="match status" value="1"/>
</dbReference>
<dbReference type="InParanoid" id="I7ML75"/>
<keyword evidence="3" id="KW-1185">Reference proteome</keyword>
<keyword evidence="1" id="KW-1133">Transmembrane helix</keyword>
<dbReference type="AlphaFoldDB" id="I7ML75"/>
<accession>I7ML75</accession>
<evidence type="ECO:0000313" key="2">
    <source>
        <dbReference type="EMBL" id="EAS01314.2"/>
    </source>
</evidence>
<keyword evidence="1 2" id="KW-0812">Transmembrane</keyword>
<feature type="transmembrane region" description="Helical" evidence="1">
    <location>
        <begin position="162"/>
        <end position="187"/>
    </location>
</feature>
<evidence type="ECO:0000256" key="1">
    <source>
        <dbReference type="SAM" id="Phobius"/>
    </source>
</evidence>
<gene>
    <name evidence="2" type="ORF">TTHERM_00149240</name>
</gene>
<dbReference type="KEGG" id="tet:TTHERM_00149240"/>
<reference evidence="3" key="1">
    <citation type="journal article" date="2006" name="PLoS Biol.">
        <title>Macronuclear genome sequence of the ciliate Tetrahymena thermophila, a model eukaryote.</title>
        <authorList>
            <person name="Eisen J.A."/>
            <person name="Coyne R.S."/>
            <person name="Wu M."/>
            <person name="Wu D."/>
            <person name="Thiagarajan M."/>
            <person name="Wortman J.R."/>
            <person name="Badger J.H."/>
            <person name="Ren Q."/>
            <person name="Amedeo P."/>
            <person name="Jones K.M."/>
            <person name="Tallon L.J."/>
            <person name="Delcher A.L."/>
            <person name="Salzberg S.L."/>
            <person name="Silva J.C."/>
            <person name="Haas B.J."/>
            <person name="Majoros W.H."/>
            <person name="Farzad M."/>
            <person name="Carlton J.M."/>
            <person name="Smith R.K. Jr."/>
            <person name="Garg J."/>
            <person name="Pearlman R.E."/>
            <person name="Karrer K.M."/>
            <person name="Sun L."/>
            <person name="Manning G."/>
            <person name="Elde N.C."/>
            <person name="Turkewitz A.P."/>
            <person name="Asai D.J."/>
            <person name="Wilkes D.E."/>
            <person name="Wang Y."/>
            <person name="Cai H."/>
            <person name="Collins K."/>
            <person name="Stewart B.A."/>
            <person name="Lee S.R."/>
            <person name="Wilamowska K."/>
            <person name="Weinberg Z."/>
            <person name="Ruzzo W.L."/>
            <person name="Wloga D."/>
            <person name="Gaertig J."/>
            <person name="Frankel J."/>
            <person name="Tsao C.-C."/>
            <person name="Gorovsky M.A."/>
            <person name="Keeling P.J."/>
            <person name="Waller R.F."/>
            <person name="Patron N.J."/>
            <person name="Cherry J.M."/>
            <person name="Stover N.A."/>
            <person name="Krieger C.J."/>
            <person name="del Toro C."/>
            <person name="Ryder H.F."/>
            <person name="Williamson S.C."/>
            <person name="Barbeau R.A."/>
            <person name="Hamilton E.P."/>
            <person name="Orias E."/>
        </authorList>
    </citation>
    <scope>NUCLEOTIDE SEQUENCE [LARGE SCALE GENOMIC DNA]</scope>
    <source>
        <strain evidence="3">SB210</strain>
    </source>
</reference>
<feature type="transmembrane region" description="Helical" evidence="1">
    <location>
        <begin position="42"/>
        <end position="66"/>
    </location>
</feature>
<keyword evidence="1" id="KW-0472">Membrane</keyword>
<dbReference type="GeneID" id="7825253"/>
<feature type="transmembrane region" description="Helical" evidence="1">
    <location>
        <begin position="199"/>
        <end position="218"/>
    </location>
</feature>
<feature type="transmembrane region" description="Helical" evidence="1">
    <location>
        <begin position="126"/>
        <end position="150"/>
    </location>
</feature>